<gene>
    <name evidence="3" type="ORF">AZ34_00245</name>
</gene>
<evidence type="ECO:0000313" key="4">
    <source>
        <dbReference type="Proteomes" id="UP000023268"/>
    </source>
</evidence>
<evidence type="ECO:0000256" key="2">
    <source>
        <dbReference type="ARBA" id="ARBA00023002"/>
    </source>
</evidence>
<dbReference type="Pfam" id="PF00866">
    <property type="entry name" value="Ring_hydroxyl_B"/>
    <property type="match status" value="1"/>
</dbReference>
<evidence type="ECO:0000313" key="3">
    <source>
        <dbReference type="EMBL" id="EYC49651.1"/>
    </source>
</evidence>
<dbReference type="AlphaFoldDB" id="A0A016XCV8"/>
<dbReference type="Proteomes" id="UP000023268">
    <property type="component" value="Unassembled WGS sequence"/>
</dbReference>
<sequence length="158" mass="18591">MKTDVLNEVTAFLWAEADMLDNELYEEWLQLWREDGLYIVPIDPKETDHENTLNYAYDNAKMRRMRVQRLTGGESISTSPEPRTVRMASRFRIVEENGDTLTVRCAQFLTDFRKENQHQYTANLVYTLERHGDSFRIVRKVVKLINADDVLQTIGYIL</sequence>
<dbReference type="SUPFAM" id="SSF54427">
    <property type="entry name" value="NTF2-like"/>
    <property type="match status" value="1"/>
</dbReference>
<comment type="caution">
    <text evidence="3">The sequence shown here is derived from an EMBL/GenBank/DDBJ whole genome shotgun (WGS) entry which is preliminary data.</text>
</comment>
<dbReference type="PANTHER" id="PTHR41534:SF2">
    <property type="entry name" value="3-PHENYLPROPIONATE_CINNAMIC ACID DIOXYGENASE SUBUNIT BETA"/>
    <property type="match status" value="1"/>
</dbReference>
<reference evidence="3 4" key="1">
    <citation type="submission" date="2014-02" db="EMBL/GenBank/DDBJ databases">
        <title>Draft Genome of Hylemonella gracilis isolated from the Niagara River.</title>
        <authorList>
            <person name="Pawlowski D.R."/>
            <person name="Koudelka G.B."/>
        </authorList>
    </citation>
    <scope>NUCLEOTIDE SEQUENCE [LARGE SCALE GENOMIC DNA]</scope>
    <source>
        <strain evidence="3 4">Niagara R</strain>
    </source>
</reference>
<dbReference type="CDD" id="cd00667">
    <property type="entry name" value="ring_hydroxylating_dioxygenases_beta"/>
    <property type="match status" value="1"/>
</dbReference>
<dbReference type="PANTHER" id="PTHR41534">
    <property type="entry name" value="BLR3401 PROTEIN"/>
    <property type="match status" value="1"/>
</dbReference>
<dbReference type="InterPro" id="IPR032710">
    <property type="entry name" value="NTF2-like_dom_sf"/>
</dbReference>
<dbReference type="STRING" id="1458275.AZ34_00245"/>
<name>A0A016XCV8_9BURK</name>
<keyword evidence="2" id="KW-0560">Oxidoreductase</keyword>
<evidence type="ECO:0000256" key="1">
    <source>
        <dbReference type="ARBA" id="ARBA00009570"/>
    </source>
</evidence>
<comment type="similarity">
    <text evidence="1">Belongs to the bacterial ring-hydroxylating dioxygenase beta subunit family.</text>
</comment>
<dbReference type="InterPro" id="IPR000391">
    <property type="entry name" value="Rng_hydr_dOase-bsu"/>
</dbReference>
<dbReference type="OrthoDB" id="7062869at2"/>
<accession>A0A016XCV8</accession>
<keyword evidence="3" id="KW-0223">Dioxygenase</keyword>
<dbReference type="GO" id="GO:0051213">
    <property type="term" value="F:dioxygenase activity"/>
    <property type="evidence" value="ECO:0007669"/>
    <property type="project" value="UniProtKB-KW"/>
</dbReference>
<dbReference type="GO" id="GO:0019380">
    <property type="term" value="P:3-phenylpropionate catabolic process"/>
    <property type="evidence" value="ECO:0007669"/>
    <property type="project" value="TreeGrafter"/>
</dbReference>
<dbReference type="EMBL" id="JEMG01000001">
    <property type="protein sequence ID" value="EYC49651.1"/>
    <property type="molecule type" value="Genomic_DNA"/>
</dbReference>
<dbReference type="Gene3D" id="3.10.450.50">
    <property type="match status" value="1"/>
</dbReference>
<protein>
    <submittedName>
        <fullName evidence="3">Aromatic-ring-hydroxylating dioxygenase</fullName>
    </submittedName>
</protein>
<proteinExistence type="inferred from homology"/>
<dbReference type="eggNOG" id="COG5517">
    <property type="taxonomic scope" value="Bacteria"/>
</dbReference>
<organism evidence="3 4">
    <name type="scientific">Hylemonella gracilis str. Niagara R</name>
    <dbReference type="NCBI Taxonomy" id="1458275"/>
    <lineage>
        <taxon>Bacteria</taxon>
        <taxon>Pseudomonadati</taxon>
        <taxon>Pseudomonadota</taxon>
        <taxon>Betaproteobacteria</taxon>
        <taxon>Burkholderiales</taxon>
        <taxon>Comamonadaceae</taxon>
        <taxon>Hylemonella</taxon>
    </lineage>
</organism>